<feature type="region of interest" description="Disordered" evidence="1">
    <location>
        <begin position="95"/>
        <end position="190"/>
    </location>
</feature>
<evidence type="ECO:0000313" key="2">
    <source>
        <dbReference type="EMBL" id="KAF6177125.1"/>
    </source>
</evidence>
<gene>
    <name evidence="2" type="ORF">GIB67_005113</name>
</gene>
<protein>
    <submittedName>
        <fullName evidence="2">Uncharacterized protein</fullName>
    </submittedName>
</protein>
<reference evidence="2 3" key="1">
    <citation type="journal article" date="2020" name="IScience">
        <title>Genome Sequencing of the Endangered Kingdonia uniflora (Circaeasteraceae, Ranunculales) Reveals Potential Mechanisms of Evolutionary Specialization.</title>
        <authorList>
            <person name="Sun Y."/>
            <person name="Deng T."/>
            <person name="Zhang A."/>
            <person name="Moore M.J."/>
            <person name="Landis J.B."/>
            <person name="Lin N."/>
            <person name="Zhang H."/>
            <person name="Zhang X."/>
            <person name="Huang J."/>
            <person name="Zhang X."/>
            <person name="Sun H."/>
            <person name="Wang H."/>
        </authorList>
    </citation>
    <scope>NUCLEOTIDE SEQUENCE [LARGE SCALE GENOMIC DNA]</scope>
    <source>
        <strain evidence="2">TB1705</strain>
        <tissue evidence="2">Leaf</tissue>
    </source>
</reference>
<evidence type="ECO:0000313" key="3">
    <source>
        <dbReference type="Proteomes" id="UP000541444"/>
    </source>
</evidence>
<dbReference type="EMBL" id="JACGCM010000003">
    <property type="protein sequence ID" value="KAF6177125.1"/>
    <property type="molecule type" value="Genomic_DNA"/>
</dbReference>
<evidence type="ECO:0000256" key="1">
    <source>
        <dbReference type="SAM" id="MobiDB-lite"/>
    </source>
</evidence>
<accession>A0A7J7PCE8</accession>
<dbReference type="AlphaFoldDB" id="A0A7J7PCE8"/>
<organism evidence="2 3">
    <name type="scientific">Kingdonia uniflora</name>
    <dbReference type="NCBI Taxonomy" id="39325"/>
    <lineage>
        <taxon>Eukaryota</taxon>
        <taxon>Viridiplantae</taxon>
        <taxon>Streptophyta</taxon>
        <taxon>Embryophyta</taxon>
        <taxon>Tracheophyta</taxon>
        <taxon>Spermatophyta</taxon>
        <taxon>Magnoliopsida</taxon>
        <taxon>Ranunculales</taxon>
        <taxon>Circaeasteraceae</taxon>
        <taxon>Kingdonia</taxon>
    </lineage>
</organism>
<keyword evidence="3" id="KW-1185">Reference proteome</keyword>
<name>A0A7J7PCE8_9MAGN</name>
<feature type="compositionally biased region" description="Low complexity" evidence="1">
    <location>
        <begin position="114"/>
        <end position="142"/>
    </location>
</feature>
<feature type="non-terminal residue" evidence="2">
    <location>
        <position position="1"/>
    </location>
</feature>
<feature type="compositionally biased region" description="Polar residues" evidence="1">
    <location>
        <begin position="143"/>
        <end position="165"/>
    </location>
</feature>
<dbReference type="Proteomes" id="UP000541444">
    <property type="component" value="Unassembled WGS sequence"/>
</dbReference>
<proteinExistence type="predicted"/>
<feature type="region of interest" description="Disordered" evidence="1">
    <location>
        <begin position="1"/>
        <end position="20"/>
    </location>
</feature>
<comment type="caution">
    <text evidence="2">The sequence shown here is derived from an EMBL/GenBank/DDBJ whole genome shotgun (WGS) entry which is preliminary data.</text>
</comment>
<sequence>SHQSNKPTGREPFEPGVANTPLLFGLPQKLTVDLNVISRSNSTFEPTPQIATSQQAGPHSHFNQALLPRMLDFEIDPPAQHGSRRGKHNTFFVDLSDSTTQLSHGRIFKPPPRRLSNPSSSRSPVNRITTSPPATLPAATSADNSTEPMEFGLSSSDSAEWTTPDTCDIFDGHSRHEQPTGPRPTLGPRS</sequence>